<evidence type="ECO:0000256" key="7">
    <source>
        <dbReference type="ARBA" id="ARBA00023326"/>
    </source>
</evidence>
<keyword evidence="4" id="KW-0146">Chitin degradation</keyword>
<dbReference type="EC" id="3.2.1.14" evidence="2"/>
<dbReference type="PANTHER" id="PTHR45708:SF60">
    <property type="entry name" value="III CHITINASE, PUTATIVE (AFU_ORTHOLOGUE AFUA_5G03850)-RELATED"/>
    <property type="match status" value="1"/>
</dbReference>
<dbReference type="SMART" id="SM00165">
    <property type="entry name" value="UBA"/>
    <property type="match status" value="1"/>
</dbReference>
<evidence type="ECO:0000259" key="11">
    <source>
        <dbReference type="PROSITE" id="PS51910"/>
    </source>
</evidence>
<sequence>MAPALPNPDDGTTATTTDAATSLLPINQGPRVIVYHQTHHGPNDGPPVSLLPLLTHATGVTHVIVAAIHLNDPPGSITLNDHPPNHARFQTLWAETAWLQAAGVKILGMLGGAAQGSYARLAGDTASFESHYVPLRDMIRAHRLDGLDLDIEEPTTLACAYRLIDRLRADMGPDFLITLAPVASALLSGKQPQLSGPDFDYFELERERGAQIAWYNAQFYCGWGDATSTRWYDAIVQGAGWPARKVVMGLVTNPGNGAGHVDWSVLEGILRTLRVRYPEFGGVMGWEYFNSLPGDLARPWEWAAQMAATLRTVVPLPPPLLPPAPPQPPVAFPPENIQTLVDLGFNEQQAVAALRMTGGNVEYAAGLLFQD</sequence>
<comment type="similarity">
    <text evidence="9">Belongs to the glycosyl hydrolase 18 family.</text>
</comment>
<name>A0A6J3M6C7_9PEZI</name>
<dbReference type="Pfam" id="PF00704">
    <property type="entry name" value="Glyco_hydro_18"/>
    <property type="match status" value="1"/>
</dbReference>
<organism evidence="13">
    <name type="scientific">Dissoconium aciculare CBS 342.82</name>
    <dbReference type="NCBI Taxonomy" id="1314786"/>
    <lineage>
        <taxon>Eukaryota</taxon>
        <taxon>Fungi</taxon>
        <taxon>Dikarya</taxon>
        <taxon>Ascomycota</taxon>
        <taxon>Pezizomycotina</taxon>
        <taxon>Dothideomycetes</taxon>
        <taxon>Dothideomycetidae</taxon>
        <taxon>Mycosphaerellales</taxon>
        <taxon>Dissoconiaceae</taxon>
        <taxon>Dissoconium</taxon>
    </lineage>
</organism>
<dbReference type="SUPFAM" id="SSF46934">
    <property type="entry name" value="UBA-like"/>
    <property type="match status" value="1"/>
</dbReference>
<dbReference type="InterPro" id="IPR050542">
    <property type="entry name" value="Glycosyl_Hydrlase18_Chitinase"/>
</dbReference>
<evidence type="ECO:0000256" key="3">
    <source>
        <dbReference type="ARBA" id="ARBA00022801"/>
    </source>
</evidence>
<dbReference type="GO" id="GO:0006032">
    <property type="term" value="P:chitin catabolic process"/>
    <property type="evidence" value="ECO:0007669"/>
    <property type="project" value="UniProtKB-KW"/>
</dbReference>
<protein>
    <recommendedName>
        <fullName evidence="2">chitinase</fullName>
        <ecNumber evidence="2">3.2.1.14</ecNumber>
    </recommendedName>
</protein>
<dbReference type="PROSITE" id="PS50030">
    <property type="entry name" value="UBA"/>
    <property type="match status" value="1"/>
</dbReference>
<feature type="domain" description="UBA" evidence="10">
    <location>
        <begin position="331"/>
        <end position="371"/>
    </location>
</feature>
<evidence type="ECO:0000256" key="1">
    <source>
        <dbReference type="ARBA" id="ARBA00000822"/>
    </source>
</evidence>
<gene>
    <name evidence="13" type="ORF">K489DRAFT_379607</name>
</gene>
<feature type="domain" description="GH18" evidence="11">
    <location>
        <begin position="30"/>
        <end position="313"/>
    </location>
</feature>
<reference evidence="13" key="1">
    <citation type="submission" date="2020-01" db="EMBL/GenBank/DDBJ databases">
        <authorList>
            <consortium name="DOE Joint Genome Institute"/>
            <person name="Haridas S."/>
            <person name="Albert R."/>
            <person name="Binder M."/>
            <person name="Bloem J."/>
            <person name="Labutti K."/>
            <person name="Salamov A."/>
            <person name="Andreopoulos B."/>
            <person name="Baker S.E."/>
            <person name="Barry K."/>
            <person name="Bills G."/>
            <person name="Bluhm B.H."/>
            <person name="Cannon C."/>
            <person name="Castanera R."/>
            <person name="Culley D.E."/>
            <person name="Daum C."/>
            <person name="Ezra D."/>
            <person name="Gonzalez J.B."/>
            <person name="Henrissat B."/>
            <person name="Kuo A."/>
            <person name="Liang C."/>
            <person name="Lipzen A."/>
            <person name="Lutzoni F."/>
            <person name="Magnuson J."/>
            <person name="Mondo S."/>
            <person name="Nolan M."/>
            <person name="Ohm R."/>
            <person name="Pangilinan J."/>
            <person name="Park H.-J."/>
            <person name="Ramirez L."/>
            <person name="Alfaro M."/>
            <person name="Sun H."/>
            <person name="Tritt A."/>
            <person name="Yoshinaga Y."/>
            <person name="Zwiers L.-H."/>
            <person name="Turgeon B.G."/>
            <person name="Goodwin S.B."/>
            <person name="Spatafora J.W."/>
            <person name="Crous P.W."/>
            <person name="Grigoriev I.V."/>
        </authorList>
    </citation>
    <scope>NUCLEOTIDE SEQUENCE</scope>
    <source>
        <strain evidence="13">CBS 342.82</strain>
    </source>
</reference>
<dbReference type="Gene3D" id="1.10.8.10">
    <property type="entry name" value="DNA helicase RuvA subunit, C-terminal domain"/>
    <property type="match status" value="1"/>
</dbReference>
<dbReference type="PANTHER" id="PTHR45708">
    <property type="entry name" value="ENDOCHITINASE"/>
    <property type="match status" value="1"/>
</dbReference>
<accession>A0A6J3M6C7</accession>
<keyword evidence="3 8" id="KW-0378">Hydrolase</keyword>
<dbReference type="InterPro" id="IPR001579">
    <property type="entry name" value="Glyco_hydro_18_chit_AS"/>
</dbReference>
<keyword evidence="5" id="KW-0119">Carbohydrate metabolism</keyword>
<keyword evidence="6 8" id="KW-0326">Glycosidase</keyword>
<dbReference type="InterPro" id="IPR015940">
    <property type="entry name" value="UBA"/>
</dbReference>
<proteinExistence type="inferred from homology"/>
<dbReference type="InterPro" id="IPR001223">
    <property type="entry name" value="Glyco_hydro18_cat"/>
</dbReference>
<dbReference type="Gene3D" id="3.20.20.80">
    <property type="entry name" value="Glycosidases"/>
    <property type="match status" value="1"/>
</dbReference>
<evidence type="ECO:0000313" key="13">
    <source>
        <dbReference type="RefSeq" id="XP_033460647.1"/>
    </source>
</evidence>
<dbReference type="InterPro" id="IPR009060">
    <property type="entry name" value="UBA-like_sf"/>
</dbReference>
<evidence type="ECO:0000256" key="2">
    <source>
        <dbReference type="ARBA" id="ARBA00012729"/>
    </source>
</evidence>
<dbReference type="OrthoDB" id="3012298at2759"/>
<dbReference type="GO" id="GO:0005576">
    <property type="term" value="C:extracellular region"/>
    <property type="evidence" value="ECO:0007669"/>
    <property type="project" value="TreeGrafter"/>
</dbReference>
<dbReference type="InterPro" id="IPR017853">
    <property type="entry name" value="GH"/>
</dbReference>
<dbReference type="AlphaFoldDB" id="A0A6J3M6C7"/>
<dbReference type="Pfam" id="PF00627">
    <property type="entry name" value="UBA"/>
    <property type="match status" value="1"/>
</dbReference>
<evidence type="ECO:0000256" key="6">
    <source>
        <dbReference type="ARBA" id="ARBA00023295"/>
    </source>
</evidence>
<keyword evidence="7" id="KW-0624">Polysaccharide degradation</keyword>
<evidence type="ECO:0000256" key="4">
    <source>
        <dbReference type="ARBA" id="ARBA00023024"/>
    </source>
</evidence>
<keyword evidence="12" id="KW-1185">Reference proteome</keyword>
<dbReference type="GeneID" id="54362493"/>
<reference evidence="13" key="2">
    <citation type="submission" date="2020-04" db="EMBL/GenBank/DDBJ databases">
        <authorList>
            <consortium name="NCBI Genome Project"/>
        </authorList>
    </citation>
    <scope>NUCLEOTIDE SEQUENCE</scope>
    <source>
        <strain evidence="13">CBS 342.82</strain>
    </source>
</reference>
<reference evidence="13" key="3">
    <citation type="submission" date="2025-08" db="UniProtKB">
        <authorList>
            <consortium name="RefSeq"/>
        </authorList>
    </citation>
    <scope>IDENTIFICATION</scope>
    <source>
        <strain evidence="13">CBS 342.82</strain>
    </source>
</reference>
<dbReference type="GO" id="GO:0008843">
    <property type="term" value="F:endochitinase activity"/>
    <property type="evidence" value="ECO:0007669"/>
    <property type="project" value="UniProtKB-EC"/>
</dbReference>
<evidence type="ECO:0000259" key="10">
    <source>
        <dbReference type="PROSITE" id="PS50030"/>
    </source>
</evidence>
<evidence type="ECO:0000256" key="8">
    <source>
        <dbReference type="RuleBase" id="RU000489"/>
    </source>
</evidence>
<dbReference type="GO" id="GO:0000272">
    <property type="term" value="P:polysaccharide catabolic process"/>
    <property type="evidence" value="ECO:0007669"/>
    <property type="project" value="UniProtKB-KW"/>
</dbReference>
<comment type="catalytic activity">
    <reaction evidence="1">
        <text>Random endo-hydrolysis of N-acetyl-beta-D-glucosaminide (1-&gt;4)-beta-linkages in chitin and chitodextrins.</text>
        <dbReference type="EC" id="3.2.1.14"/>
    </reaction>
</comment>
<evidence type="ECO:0000313" key="12">
    <source>
        <dbReference type="Proteomes" id="UP000504637"/>
    </source>
</evidence>
<dbReference type="CDD" id="cd14309">
    <property type="entry name" value="UBA_scDdi1_like"/>
    <property type="match status" value="1"/>
</dbReference>
<evidence type="ECO:0000256" key="5">
    <source>
        <dbReference type="ARBA" id="ARBA00023277"/>
    </source>
</evidence>
<dbReference type="PROSITE" id="PS01095">
    <property type="entry name" value="GH18_1"/>
    <property type="match status" value="1"/>
</dbReference>
<dbReference type="PROSITE" id="PS51910">
    <property type="entry name" value="GH18_2"/>
    <property type="match status" value="1"/>
</dbReference>
<dbReference type="RefSeq" id="XP_033460647.1">
    <property type="nucleotide sequence ID" value="XM_033604693.1"/>
</dbReference>
<dbReference type="SUPFAM" id="SSF51445">
    <property type="entry name" value="(Trans)glycosidases"/>
    <property type="match status" value="1"/>
</dbReference>
<evidence type="ECO:0000256" key="9">
    <source>
        <dbReference type="RuleBase" id="RU004453"/>
    </source>
</evidence>
<dbReference type="Proteomes" id="UP000504637">
    <property type="component" value="Unplaced"/>
</dbReference>